<feature type="domain" description="Resolvase/invertase-type recombinase catalytic" evidence="1">
    <location>
        <begin position="1"/>
        <end position="148"/>
    </location>
</feature>
<protein>
    <submittedName>
        <fullName evidence="3">Recombinase family protein</fullName>
    </submittedName>
</protein>
<dbReference type="CDD" id="cd00338">
    <property type="entry name" value="Ser_Recombinase"/>
    <property type="match status" value="1"/>
</dbReference>
<dbReference type="Pfam" id="PF07508">
    <property type="entry name" value="Recombinase"/>
    <property type="match status" value="1"/>
</dbReference>
<evidence type="ECO:0000259" key="1">
    <source>
        <dbReference type="PROSITE" id="PS51736"/>
    </source>
</evidence>
<sequence length="490" mass="56002">MRKSRADDADEPVEETLERHRKTLLEFAEKNALTISEQNIYKEVVSGDALYARPEMLRLLKDVEAQAFDAVLCMDIDRLGRGSMAEQGIILETFKTSGTKIMTPAKTVDLDNDADEDYTEFKTFLSRQELKMIKRRLKAGTQRTIKDGGYIANAPYGYEKAYRNKKPTLCIREDEAGIVRLMFQMYVEEGAGCQMIAETVNAMGARPRRADRFGRTSVMKILKNSVYIGKIVWNQTTHLRKGNGKSVAVSNPKEKWIITEGIHPPIIDEKTFERAQEIFGSRHHPPSYTGRVENPLAGLIYCKNCGGLMQRQVMSRSPEPYLLCQKRGCVVSSRLPAVERAILRELEQQLRKLRAVQRPEPGAEHPYTQTLDAIDREIRSAQKQLDAACELLERGTYTPELFVRREAAVRERLEQLRNTRREFAGKLSAGPPAAVISGKIEEVLRLYPHLDAQSKNRLLKSVLERATYYKEKGWKPAQFRLELFFKPLYL</sequence>
<dbReference type="PANTHER" id="PTHR30461">
    <property type="entry name" value="DNA-INVERTASE FROM LAMBDOID PROPHAGE"/>
    <property type="match status" value="1"/>
</dbReference>
<dbReference type="PROSITE" id="PS51737">
    <property type="entry name" value="RECOMBINASE_DNA_BIND"/>
    <property type="match status" value="1"/>
</dbReference>
<gene>
    <name evidence="3" type="ORF">E7512_05965</name>
</gene>
<dbReference type="InterPro" id="IPR006119">
    <property type="entry name" value="Resolv_N"/>
</dbReference>
<dbReference type="Gene3D" id="3.90.1750.20">
    <property type="entry name" value="Putative Large Serine Recombinase, Chain B, Domain 2"/>
    <property type="match status" value="1"/>
</dbReference>
<dbReference type="EMBL" id="SVNY01000002">
    <property type="protein sequence ID" value="MBE6833118.1"/>
    <property type="molecule type" value="Genomic_DNA"/>
</dbReference>
<organism evidence="3 4">
    <name type="scientific">Faecalispora sporosphaeroides</name>
    <dbReference type="NCBI Taxonomy" id="1549"/>
    <lineage>
        <taxon>Bacteria</taxon>
        <taxon>Bacillati</taxon>
        <taxon>Bacillota</taxon>
        <taxon>Clostridia</taxon>
        <taxon>Eubacteriales</taxon>
        <taxon>Oscillospiraceae</taxon>
        <taxon>Faecalispora</taxon>
    </lineage>
</organism>
<dbReference type="SUPFAM" id="SSF53041">
    <property type="entry name" value="Resolvase-like"/>
    <property type="match status" value="1"/>
</dbReference>
<dbReference type="AlphaFoldDB" id="A0A928KSE8"/>
<dbReference type="InterPro" id="IPR036162">
    <property type="entry name" value="Resolvase-like_N_sf"/>
</dbReference>
<dbReference type="PANTHER" id="PTHR30461:SF23">
    <property type="entry name" value="DNA RECOMBINASE-RELATED"/>
    <property type="match status" value="1"/>
</dbReference>
<dbReference type="Gene3D" id="3.40.50.1390">
    <property type="entry name" value="Resolvase, N-terminal catalytic domain"/>
    <property type="match status" value="1"/>
</dbReference>
<dbReference type="InterPro" id="IPR011109">
    <property type="entry name" value="DNA_bind_recombinase_dom"/>
</dbReference>
<accession>A0A928KSE8</accession>
<dbReference type="PROSITE" id="PS51736">
    <property type="entry name" value="RECOMBINASES_3"/>
    <property type="match status" value="1"/>
</dbReference>
<dbReference type="GO" id="GO:0003677">
    <property type="term" value="F:DNA binding"/>
    <property type="evidence" value="ECO:0007669"/>
    <property type="project" value="InterPro"/>
</dbReference>
<dbReference type="InterPro" id="IPR050639">
    <property type="entry name" value="SSR_resolvase"/>
</dbReference>
<dbReference type="Pfam" id="PF00239">
    <property type="entry name" value="Resolvase"/>
    <property type="match status" value="1"/>
</dbReference>
<name>A0A928KSE8_9FIRM</name>
<dbReference type="GO" id="GO:0000150">
    <property type="term" value="F:DNA strand exchange activity"/>
    <property type="evidence" value="ECO:0007669"/>
    <property type="project" value="InterPro"/>
</dbReference>
<dbReference type="Proteomes" id="UP000754750">
    <property type="component" value="Unassembled WGS sequence"/>
</dbReference>
<comment type="caution">
    <text evidence="3">The sequence shown here is derived from an EMBL/GenBank/DDBJ whole genome shotgun (WGS) entry which is preliminary data.</text>
</comment>
<proteinExistence type="predicted"/>
<dbReference type="InterPro" id="IPR038109">
    <property type="entry name" value="DNA_bind_recomb_sf"/>
</dbReference>
<evidence type="ECO:0000259" key="2">
    <source>
        <dbReference type="PROSITE" id="PS51737"/>
    </source>
</evidence>
<evidence type="ECO:0000313" key="4">
    <source>
        <dbReference type="Proteomes" id="UP000754750"/>
    </source>
</evidence>
<dbReference type="SMART" id="SM00857">
    <property type="entry name" value="Resolvase"/>
    <property type="match status" value="1"/>
</dbReference>
<feature type="domain" description="Recombinase" evidence="2">
    <location>
        <begin position="155"/>
        <end position="285"/>
    </location>
</feature>
<reference evidence="3" key="1">
    <citation type="submission" date="2019-04" db="EMBL/GenBank/DDBJ databases">
        <title>Evolution of Biomass-Degrading Anaerobic Consortia Revealed by Metagenomics.</title>
        <authorList>
            <person name="Peng X."/>
        </authorList>
    </citation>
    <scope>NUCLEOTIDE SEQUENCE</scope>
    <source>
        <strain evidence="3">SIG551</strain>
    </source>
</reference>
<evidence type="ECO:0000313" key="3">
    <source>
        <dbReference type="EMBL" id="MBE6833118.1"/>
    </source>
</evidence>